<name>A0ABP9PZV8_9PSEU</name>
<proteinExistence type="predicted"/>
<keyword evidence="3" id="KW-1185">Reference proteome</keyword>
<organism evidence="2 3">
    <name type="scientific">Pseudonocardia eucalypti</name>
    <dbReference type="NCBI Taxonomy" id="648755"/>
    <lineage>
        <taxon>Bacteria</taxon>
        <taxon>Bacillati</taxon>
        <taxon>Actinomycetota</taxon>
        <taxon>Actinomycetes</taxon>
        <taxon>Pseudonocardiales</taxon>
        <taxon>Pseudonocardiaceae</taxon>
        <taxon>Pseudonocardia</taxon>
    </lineage>
</organism>
<dbReference type="Pfam" id="PF08000">
    <property type="entry name" value="bPH_1"/>
    <property type="match status" value="1"/>
</dbReference>
<accession>A0ABP9PZV8</accession>
<evidence type="ECO:0000313" key="2">
    <source>
        <dbReference type="EMBL" id="GAA5153817.1"/>
    </source>
</evidence>
<dbReference type="EMBL" id="BAABJP010000008">
    <property type="protein sequence ID" value="GAA5153817.1"/>
    <property type="molecule type" value="Genomic_DNA"/>
</dbReference>
<dbReference type="Proteomes" id="UP001428817">
    <property type="component" value="Unassembled WGS sequence"/>
</dbReference>
<protein>
    <submittedName>
        <fullName evidence="2">PH domain-containing protein</fullName>
    </submittedName>
</protein>
<gene>
    <name evidence="2" type="ORF">GCM10023321_24660</name>
</gene>
<dbReference type="CDD" id="cd13225">
    <property type="entry name" value="PH-like_bacteria"/>
    <property type="match status" value="1"/>
</dbReference>
<feature type="domain" description="Bacterial Pleckstrin homology" evidence="1">
    <location>
        <begin position="1"/>
        <end position="116"/>
    </location>
</feature>
<dbReference type="SUPFAM" id="SSF50729">
    <property type="entry name" value="PH domain-like"/>
    <property type="match status" value="1"/>
</dbReference>
<dbReference type="InterPro" id="IPR037063">
    <property type="entry name" value="PHb_sf"/>
</dbReference>
<comment type="caution">
    <text evidence="2">The sequence shown here is derived from an EMBL/GenBank/DDBJ whole genome shotgun (WGS) entry which is preliminary data.</text>
</comment>
<evidence type="ECO:0000313" key="3">
    <source>
        <dbReference type="Proteomes" id="UP001428817"/>
    </source>
</evidence>
<dbReference type="PANTHER" id="PTHR35796:SF3">
    <property type="entry name" value="BHLH DOMAIN-CONTAINING PROTEIN"/>
    <property type="match status" value="1"/>
</dbReference>
<evidence type="ECO:0000259" key="1">
    <source>
        <dbReference type="Pfam" id="PF08000"/>
    </source>
</evidence>
<reference evidence="3" key="1">
    <citation type="journal article" date="2019" name="Int. J. Syst. Evol. Microbiol.">
        <title>The Global Catalogue of Microorganisms (GCM) 10K type strain sequencing project: providing services to taxonomists for standard genome sequencing and annotation.</title>
        <authorList>
            <consortium name="The Broad Institute Genomics Platform"/>
            <consortium name="The Broad Institute Genome Sequencing Center for Infectious Disease"/>
            <person name="Wu L."/>
            <person name="Ma J."/>
        </authorList>
    </citation>
    <scope>NUCLEOTIDE SEQUENCE [LARGE SCALE GENOMIC DNA]</scope>
    <source>
        <strain evidence="3">JCM 18303</strain>
    </source>
</reference>
<dbReference type="Gene3D" id="2.30.29.50">
    <property type="entry name" value="Bacterial Pleckstrin homology domain"/>
    <property type="match status" value="1"/>
</dbReference>
<dbReference type="InterPro" id="IPR012544">
    <property type="entry name" value="PHb"/>
</dbReference>
<dbReference type="PANTHER" id="PTHR35796">
    <property type="entry name" value="HYPOTHETICAL CYTOSOLIC PROTEIN"/>
    <property type="match status" value="1"/>
</dbReference>
<sequence length="118" mass="12909">MGNASRVDPGAATREYGRLLGQGEQIQAAYRLIRDVILFTNGRLIFVNKQGMTGKKVEYQSVPYRAITSFSVETAGTFDLDAELTVWVSGRPAPLSFKFGKGVDVYEVQAALAAYVAR</sequence>